<dbReference type="PROSITE" id="PS51192">
    <property type="entry name" value="HELICASE_ATP_BIND_1"/>
    <property type="match status" value="1"/>
</dbReference>
<dbReference type="CDD" id="cd18785">
    <property type="entry name" value="SF2_C"/>
    <property type="match status" value="1"/>
</dbReference>
<dbReference type="InterPro" id="IPR039442">
    <property type="entry name" value="Mrr-like_dom"/>
</dbReference>
<dbReference type="eggNOG" id="COG1111">
    <property type="taxonomic scope" value="Bacteria"/>
</dbReference>
<accession>A2SMU2</accession>
<sequence>MSKRTPKVTSLDDVLSHFREAARTNRDLGTSFERLFATYLVTDPQYSDRLSDVWLWSEWPDRWSVDVGIDLVARERGTGEYWAIQCKFLDPDTYLQKAEIDSFFTASGKKFSTKDGSRHFAHRLIVSTTDKWSKHAEDALANQVTPVSRLWFKDLANSPIDWAKLDLARPDQLRLVARHETRPHQDEAIDSSLAGFKSVDRGKLIMACGTGKTFTALRLAERQTPKAGRILFLAPSISLVSQTLREWTAQAQEPFHAFVVCSDSKVGNDDEDLKTHDLAYPATTDHKALAAAAKLLSKNRRTVVFSTYQSIQVVADAQKLGLGEFDLVVSDEAHRTTGLTLAGDDASEFVKVHNPALIKAKKRLYMTATPRIYGEASKTKAGEREAVLFSMDDEETFGPEFYRLGFGKAVSLDLLSEYKVLIVAVEEEAMAGLANAYNNAYKLDDKRALDIRFATKIIGAWKGLSKHGLVEVDETGDQAALQEDLQPMKRAVAFSRSIRDSKQTTEVFGQLVGLYHRMHAGEETKLVECDLDHVDGGMNALVRLNKLNWLRANPGDGSCRILSNARCLSEGIDVPALDAVAFFDTRESVVDIVQSVGRVMRKAPGKRFGYIILPVCIPSTKVAKYNDYIESDPQFKGIWRVIKALRAHDESLVDEAEFRRKITVIGDSGGKSGGQDRKNENLPLDFPVLPLDKVAEAVYAAVPKKLGDREYWSQWARDVAQIADRLVARIRSLVERPKPKKAFASFLKGLRENLNPAVSPDEAIEMLAQHIITRPVFEALFEGYSFTKNNPVSQSMQKIVELLDDHEVGSETEGLEKFYANVRDRVSLAKSEKSRQEIIRNLYDTFFGSAFPRVAERLGIVYTPIPVVDFIIRSIEVALRRHFDASISDEGVQLLDPFTGTGTFPVRLLQLGLIRPKALKRKYLSELHANEIVLLAYYIATINIESAFFAVAGEHLPFEGIVLTDTFQLNEPSQGDVEGGFSIENSSRAKKQRQQPIRVVFSNPPYSAQQDSEGDNNKNEDYPLLDERIASTYVARSKRKLFKNMYDSYVRAIRWASDRIADRGVVAFVTNGSFLKAPNLDGVRLGLVEDFSHLYVFNCRGSALGQGEIRRKEGGGIFREGSKTQVAITVLVKDPRHQGPSELHYYDIGDYLTTEQKLDAIERLGSIESVPWSRLQPNEDGDWAEQSDPKFATFLPLGDKDGSGDQVVFGVYTLGVITNRDAWVSNYSKQAVAHSVHKLLEQYRADLRKYSSAVKGLSKKEYPDVDGYITTDSTRISWTRSLKANLKRLKKLEFDEAAIVKTAYRPFAPRWLYFSRTLNEMVYQVPKLFPTPAHPNVVISSTGVADRKGYSAFAVDSIPNMHLTDTGQCFPMYWYEKVGGDDDDEEVDRQDELFSSAASKQVPDEFGYIRHDSITDWALQQFRSTYSDKKISKEDIFWYVYGVLHSTEYRQRFAIDLKKSIPRVPFAEDFWAFSATGRKLGDLHLGYESVNPFDLHEEAGRLVMEAKDYRVTKMVFAKKDGGADQSAIVFNEHLVLRGIPAQAYEYTIAGKSAIEWVMEMYQVKVDADSQIRNDPNAWFDNPRELVDLLKRVIRVSVESAKLIQSLPALAERSSP</sequence>
<protein>
    <submittedName>
        <fullName evidence="2">Adenine specific DNA methyltransferase, putative</fullName>
    </submittedName>
</protein>
<dbReference type="PANTHER" id="PTHR47396:SF1">
    <property type="entry name" value="ATP-DEPENDENT HELICASE IRC3-RELATED"/>
    <property type="match status" value="1"/>
</dbReference>
<organism evidence="2 3">
    <name type="scientific">Methylibium petroleiphilum (strain ATCC BAA-1232 / LMG 22953 / PM1)</name>
    <dbReference type="NCBI Taxonomy" id="420662"/>
    <lineage>
        <taxon>Bacteria</taxon>
        <taxon>Pseudomonadati</taxon>
        <taxon>Pseudomonadota</taxon>
        <taxon>Betaproteobacteria</taxon>
        <taxon>Burkholderiales</taxon>
        <taxon>Sphaerotilaceae</taxon>
        <taxon>Methylibium</taxon>
    </lineage>
</organism>
<dbReference type="SUPFAM" id="SSF52540">
    <property type="entry name" value="P-loop containing nucleoside triphosphate hydrolases"/>
    <property type="match status" value="1"/>
</dbReference>
<dbReference type="RefSeq" id="WP_011831496.1">
    <property type="nucleotide sequence ID" value="NC_008826.1"/>
</dbReference>
<keyword evidence="2" id="KW-0614">Plasmid</keyword>
<reference evidence="2 3" key="1">
    <citation type="journal article" date="2007" name="J. Bacteriol.">
        <title>Whole-genome analysis of the methyl tert-butyl ether-degrading beta-proteobacterium Methylibium petroleiphilum PM1.</title>
        <authorList>
            <person name="Kane S.R."/>
            <person name="Chakicherla A.Y."/>
            <person name="Chain P.S.G."/>
            <person name="Schmidt R."/>
            <person name="Shin M.W."/>
            <person name="Legler T.C."/>
            <person name="Scow K.M."/>
            <person name="Larimer F.W."/>
            <person name="Lucas S.M."/>
            <person name="Richardson P.M."/>
            <person name="Hristova K.R."/>
        </authorList>
    </citation>
    <scope>NUCLEOTIDE SEQUENCE [LARGE SCALE GENOMIC DNA]</scope>
    <source>
        <strain evidence="3">ATCC BAA-1232 / LMG 22953 / PM1</strain>
        <plasmid evidence="2 3">RPME01</plasmid>
    </source>
</reference>
<dbReference type="GO" id="GO:0016787">
    <property type="term" value="F:hydrolase activity"/>
    <property type="evidence" value="ECO:0007669"/>
    <property type="project" value="InterPro"/>
</dbReference>
<evidence type="ECO:0000313" key="2">
    <source>
        <dbReference type="EMBL" id="ABM96881.1"/>
    </source>
</evidence>
<dbReference type="PROSITE" id="PS00092">
    <property type="entry name" value="N6_MTASE"/>
    <property type="match status" value="1"/>
</dbReference>
<dbReference type="SMART" id="SM00487">
    <property type="entry name" value="DEXDc"/>
    <property type="match status" value="1"/>
</dbReference>
<dbReference type="eggNOG" id="COG4889">
    <property type="taxonomic scope" value="Bacteria"/>
</dbReference>
<geneLocation type="plasmid" evidence="2 3">
    <name>RPME01</name>
</geneLocation>
<proteinExistence type="predicted"/>
<name>A2SMU2_METPP</name>
<evidence type="ECO:0000313" key="3">
    <source>
        <dbReference type="Proteomes" id="UP000000366"/>
    </source>
</evidence>
<keyword evidence="3" id="KW-1185">Reference proteome</keyword>
<keyword evidence="2" id="KW-0808">Transferase</keyword>
<dbReference type="GO" id="GO:0005524">
    <property type="term" value="F:ATP binding"/>
    <property type="evidence" value="ECO:0007669"/>
    <property type="project" value="InterPro"/>
</dbReference>
<dbReference type="SUPFAM" id="SSF52980">
    <property type="entry name" value="Restriction endonuclease-like"/>
    <property type="match status" value="1"/>
</dbReference>
<dbReference type="InterPro" id="IPR014001">
    <property type="entry name" value="Helicase_ATP-bd"/>
</dbReference>
<dbReference type="GO" id="GO:0003677">
    <property type="term" value="F:DNA binding"/>
    <property type="evidence" value="ECO:0007669"/>
    <property type="project" value="InterPro"/>
</dbReference>
<dbReference type="Gene3D" id="3.40.50.300">
    <property type="entry name" value="P-loop containing nucleotide triphosphate hydrolases"/>
    <property type="match status" value="2"/>
</dbReference>
<dbReference type="Pfam" id="PF18135">
    <property type="entry name" value="Type_ISP_C"/>
    <property type="match status" value="1"/>
</dbReference>
<dbReference type="InterPro" id="IPR029063">
    <property type="entry name" value="SAM-dependent_MTases_sf"/>
</dbReference>
<gene>
    <name evidence="2" type="ordered locus">Mpe_B0102</name>
</gene>
<dbReference type="REBASE" id="14691">
    <property type="entry name" value="MpePMORF102P"/>
</dbReference>
<dbReference type="InterPro" id="IPR053980">
    <property type="entry name" value="ISP_coupler"/>
</dbReference>
<dbReference type="InterPro" id="IPR050742">
    <property type="entry name" value="Helicase_Restrict-Modif_Enz"/>
</dbReference>
<dbReference type="SMART" id="SM00490">
    <property type="entry name" value="HELICc"/>
    <property type="match status" value="1"/>
</dbReference>
<dbReference type="Pfam" id="PF04851">
    <property type="entry name" value="ResIII"/>
    <property type="match status" value="1"/>
</dbReference>
<dbReference type="PRINTS" id="PR00507">
    <property type="entry name" value="N12N6MTFRASE"/>
</dbReference>
<dbReference type="Gene3D" id="3.40.50.150">
    <property type="entry name" value="Vaccinia Virus protein VP39"/>
    <property type="match status" value="1"/>
</dbReference>
<dbReference type="Pfam" id="PF13156">
    <property type="entry name" value="Mrr_cat_2"/>
    <property type="match status" value="1"/>
</dbReference>
<dbReference type="InterPro" id="IPR011335">
    <property type="entry name" value="Restrct_endonuc-II-like"/>
</dbReference>
<dbReference type="SMR" id="A2SMU2"/>
<dbReference type="HOGENOM" id="CLU_002151_1_0_4"/>
<dbReference type="Pfam" id="PF00271">
    <property type="entry name" value="Helicase_C"/>
    <property type="match status" value="1"/>
</dbReference>
<dbReference type="Proteomes" id="UP000000366">
    <property type="component" value="Plasmid RPME01"/>
</dbReference>
<dbReference type="GO" id="GO:0005829">
    <property type="term" value="C:cytosol"/>
    <property type="evidence" value="ECO:0007669"/>
    <property type="project" value="TreeGrafter"/>
</dbReference>
<feature type="domain" description="Helicase ATP-binding" evidence="1">
    <location>
        <begin position="193"/>
        <end position="388"/>
    </location>
</feature>
<dbReference type="InterPro" id="IPR027417">
    <property type="entry name" value="P-loop_NTPase"/>
</dbReference>
<dbReference type="InterPro" id="IPR001650">
    <property type="entry name" value="Helicase_C-like"/>
</dbReference>
<dbReference type="InterPro" id="IPR006935">
    <property type="entry name" value="Helicase/UvrB_N"/>
</dbReference>
<dbReference type="GO" id="GO:0032259">
    <property type="term" value="P:methylation"/>
    <property type="evidence" value="ECO:0007669"/>
    <property type="project" value="UniProtKB-KW"/>
</dbReference>
<dbReference type="eggNOG" id="COG0286">
    <property type="taxonomic scope" value="Bacteria"/>
</dbReference>
<dbReference type="KEGG" id="mpt:Mpe_B0102"/>
<dbReference type="Pfam" id="PF22240">
    <property type="entry name" value="ISP_coupler"/>
    <property type="match status" value="1"/>
</dbReference>
<dbReference type="PANTHER" id="PTHR47396">
    <property type="entry name" value="TYPE I RESTRICTION ENZYME ECOKI R PROTEIN"/>
    <property type="match status" value="1"/>
</dbReference>
<keyword evidence="2" id="KW-0489">Methyltransferase</keyword>
<dbReference type="InterPro" id="IPR002052">
    <property type="entry name" value="DNA_methylase_N6_adenine_CS"/>
</dbReference>
<dbReference type="InterPro" id="IPR041635">
    <property type="entry name" value="Type_ISP_LLaBIII_C"/>
</dbReference>
<dbReference type="CDD" id="cd22333">
    <property type="entry name" value="LlaBIII_nuclease-like"/>
    <property type="match status" value="1"/>
</dbReference>
<dbReference type="GO" id="GO:0008168">
    <property type="term" value="F:methyltransferase activity"/>
    <property type="evidence" value="ECO:0007669"/>
    <property type="project" value="UniProtKB-KW"/>
</dbReference>
<dbReference type="EMBL" id="CP000556">
    <property type="protein sequence ID" value="ABM96881.1"/>
    <property type="molecule type" value="Genomic_DNA"/>
</dbReference>
<dbReference type="SUPFAM" id="SSF53335">
    <property type="entry name" value="S-adenosyl-L-methionine-dependent methyltransferases"/>
    <property type="match status" value="1"/>
</dbReference>
<evidence type="ECO:0000259" key="1">
    <source>
        <dbReference type="PROSITE" id="PS51192"/>
    </source>
</evidence>